<accession>A0ABU9DTK7</accession>
<sequence>MKHNQFSKQVLRKFQGKCRIIGTDVANTKHFAHAFRKPTNSWLRGAPLTN</sequence>
<name>A0ABU9DTK7_9BACL</name>
<gene>
    <name evidence="1" type="ORF">WMW72_24500</name>
</gene>
<dbReference type="Proteomes" id="UP001469365">
    <property type="component" value="Unassembled WGS sequence"/>
</dbReference>
<evidence type="ECO:0000313" key="1">
    <source>
        <dbReference type="EMBL" id="MEK8131068.1"/>
    </source>
</evidence>
<reference evidence="1 2" key="1">
    <citation type="submission" date="2024-04" db="EMBL/GenBank/DDBJ databases">
        <title>draft genome sequnece of Paenibacillus filicis.</title>
        <authorList>
            <person name="Kim D.-U."/>
        </authorList>
    </citation>
    <scope>NUCLEOTIDE SEQUENCE [LARGE SCALE GENOMIC DNA]</scope>
    <source>
        <strain evidence="1 2">KACC14197</strain>
    </source>
</reference>
<dbReference type="RefSeq" id="WP_341418206.1">
    <property type="nucleotide sequence ID" value="NZ_JBBPCC010000018.1"/>
</dbReference>
<protein>
    <submittedName>
        <fullName evidence="1">Uncharacterized protein</fullName>
    </submittedName>
</protein>
<evidence type="ECO:0000313" key="2">
    <source>
        <dbReference type="Proteomes" id="UP001469365"/>
    </source>
</evidence>
<comment type="caution">
    <text evidence="1">The sequence shown here is derived from an EMBL/GenBank/DDBJ whole genome shotgun (WGS) entry which is preliminary data.</text>
</comment>
<organism evidence="1 2">
    <name type="scientific">Paenibacillus filicis</name>
    <dbReference type="NCBI Taxonomy" id="669464"/>
    <lineage>
        <taxon>Bacteria</taxon>
        <taxon>Bacillati</taxon>
        <taxon>Bacillota</taxon>
        <taxon>Bacilli</taxon>
        <taxon>Bacillales</taxon>
        <taxon>Paenibacillaceae</taxon>
        <taxon>Paenibacillus</taxon>
    </lineage>
</organism>
<dbReference type="EMBL" id="JBBPCC010000018">
    <property type="protein sequence ID" value="MEK8131068.1"/>
    <property type="molecule type" value="Genomic_DNA"/>
</dbReference>
<proteinExistence type="predicted"/>
<keyword evidence="2" id="KW-1185">Reference proteome</keyword>